<keyword evidence="4" id="KW-1185">Reference proteome</keyword>
<proteinExistence type="predicted"/>
<feature type="region of interest" description="Disordered" evidence="1">
    <location>
        <begin position="312"/>
        <end position="445"/>
    </location>
</feature>
<reference evidence="3" key="1">
    <citation type="journal article" date="2020" name="BMC Genomics">
        <title>Correction to: Identification and distribution of gene clusters required for synthesis of sphingolipid metabolism inhibitors in diverse species of the filamentous fungus Fusarium.</title>
        <authorList>
            <person name="Kim H.S."/>
            <person name="Lohmar J.M."/>
            <person name="Busman M."/>
            <person name="Brown D.W."/>
            <person name="Naumann T.A."/>
            <person name="Divon H.H."/>
            <person name="Lysoe E."/>
            <person name="Uhlig S."/>
            <person name="Proctor R.H."/>
        </authorList>
    </citation>
    <scope>NUCLEOTIDE SEQUENCE</scope>
    <source>
        <strain evidence="3">NRRL 22465</strain>
    </source>
</reference>
<protein>
    <submittedName>
        <fullName evidence="3">Uncharacterized protein</fullName>
    </submittedName>
</protein>
<accession>A0A8H4UJE8</accession>
<evidence type="ECO:0000256" key="1">
    <source>
        <dbReference type="SAM" id="MobiDB-lite"/>
    </source>
</evidence>
<dbReference type="Proteomes" id="UP000635477">
    <property type="component" value="Unassembled WGS sequence"/>
</dbReference>
<feature type="compositionally biased region" description="Low complexity" evidence="1">
    <location>
        <begin position="196"/>
        <end position="213"/>
    </location>
</feature>
<feature type="compositionally biased region" description="Pro residues" evidence="1">
    <location>
        <begin position="463"/>
        <end position="474"/>
    </location>
</feature>
<feature type="compositionally biased region" description="Polar residues" evidence="1">
    <location>
        <begin position="226"/>
        <end position="236"/>
    </location>
</feature>
<dbReference type="PANTHER" id="PTHR42088">
    <property type="entry name" value="YALI0F10131P"/>
    <property type="match status" value="1"/>
</dbReference>
<feature type="region of interest" description="Disordered" evidence="1">
    <location>
        <begin position="514"/>
        <end position="597"/>
    </location>
</feature>
<feature type="compositionally biased region" description="Low complexity" evidence="1">
    <location>
        <begin position="561"/>
        <end position="570"/>
    </location>
</feature>
<evidence type="ECO:0000256" key="2">
    <source>
        <dbReference type="SAM" id="Phobius"/>
    </source>
</evidence>
<feature type="transmembrane region" description="Helical" evidence="2">
    <location>
        <begin position="65"/>
        <end position="87"/>
    </location>
</feature>
<gene>
    <name evidence="3" type="ORF">FZEAL_5806</name>
</gene>
<name>A0A8H4UJE8_9HYPO</name>
<keyword evidence="2" id="KW-0472">Membrane</keyword>
<dbReference type="AlphaFoldDB" id="A0A8H4UJE8"/>
<keyword evidence="2" id="KW-1133">Transmembrane helix</keyword>
<feature type="region of interest" description="Disordered" evidence="1">
    <location>
        <begin position="458"/>
        <end position="479"/>
    </location>
</feature>
<sequence>MELTRFEGYRLQPRVNLRRDVSLPSPDKTATPPTGVINRLFGRDADKCKETPDSNTCQKPVGSSMTIPIVVAIVIPIVLIACFLYYLHRRNLKKVRLEDAQDPHKSLDFGLGEQKKARRSMFLGGGGEKNLTHKQSQLSMDMNLSSPYLLPPGLQQSRESLHSLARSLGNDSQDPYQYVATYTHSETGSMRSFNPKESSSLYTKTSSKSTSETGRSDPSHKMPPSRMNSLPETPVSSDDKVDPFATPKVPAPTLQHHSPVGSEKTGFHPTSIVPEIGVVSDFDEKHGSSHAIQQPPAIRTKSPEFELPTFAHTTDSAHPAGDAFPLPPNRDHEPTGLGLNFSLPKPTSPTVSPQDAPRSAPLPNQDRQSDGSHYQAYDPVADISDYYGDFEDDNRGRSMQRKSFMEDQHQPLGLGVPQQANNRLSVGFRPLPPDEVTESEDPEYRANRIRSFYKEYFDDSKEAPPPVPPMPPMQRPAQPQYYEDYDQGYLGEATAYFDPESNAFVMPYSEPVTRRAMTPPPAGRFRGGPGGPGPRGPRGPHGPHGSIGAMSYQGGPRGRSRAGSSLGPRPDSSASARLRQPPKKMLPPPAPLSTLPTPSKLKDDSFALMSAMDFAPPDRIRDNVAGRSQSPFGERRPYSPTVPVASTLVTAFDELAALPSPHLLRKSGTFTALDFAPPKRFKEGDTMSDSGSIKSNHSGISQAQLGALRGGAGRVSRLPGDTVFTQASLGNSLKPQWGMRP</sequence>
<dbReference type="EMBL" id="JABEYC010000421">
    <property type="protein sequence ID" value="KAF4977712.1"/>
    <property type="molecule type" value="Genomic_DNA"/>
</dbReference>
<feature type="region of interest" description="Disordered" evidence="1">
    <location>
        <begin position="187"/>
        <end position="269"/>
    </location>
</feature>
<dbReference type="OrthoDB" id="5417135at2759"/>
<evidence type="ECO:0000313" key="3">
    <source>
        <dbReference type="EMBL" id="KAF4977712.1"/>
    </source>
</evidence>
<reference evidence="3" key="2">
    <citation type="submission" date="2020-05" db="EMBL/GenBank/DDBJ databases">
        <authorList>
            <person name="Kim H.-S."/>
            <person name="Proctor R.H."/>
            <person name="Brown D.W."/>
        </authorList>
    </citation>
    <scope>NUCLEOTIDE SEQUENCE</scope>
    <source>
        <strain evidence="3">NRRL 22465</strain>
    </source>
</reference>
<comment type="caution">
    <text evidence="3">The sequence shown here is derived from an EMBL/GenBank/DDBJ whole genome shotgun (WGS) entry which is preliminary data.</text>
</comment>
<organism evidence="3 4">
    <name type="scientific">Fusarium zealandicum</name>
    <dbReference type="NCBI Taxonomy" id="1053134"/>
    <lineage>
        <taxon>Eukaryota</taxon>
        <taxon>Fungi</taxon>
        <taxon>Dikarya</taxon>
        <taxon>Ascomycota</taxon>
        <taxon>Pezizomycotina</taxon>
        <taxon>Sordariomycetes</taxon>
        <taxon>Hypocreomycetidae</taxon>
        <taxon>Hypocreales</taxon>
        <taxon>Nectriaceae</taxon>
        <taxon>Fusarium</taxon>
        <taxon>Fusarium staphyleae species complex</taxon>
    </lineage>
</organism>
<feature type="region of interest" description="Disordered" evidence="1">
    <location>
        <begin position="619"/>
        <end position="639"/>
    </location>
</feature>
<dbReference type="PANTHER" id="PTHR42088:SF1">
    <property type="entry name" value="YALI0F10131P"/>
    <property type="match status" value="1"/>
</dbReference>
<evidence type="ECO:0000313" key="4">
    <source>
        <dbReference type="Proteomes" id="UP000635477"/>
    </source>
</evidence>
<keyword evidence="2" id="KW-0812">Transmembrane</keyword>